<dbReference type="EMBL" id="KZ679011">
    <property type="protein sequence ID" value="PSS18833.1"/>
    <property type="molecule type" value="Genomic_DNA"/>
</dbReference>
<dbReference type="InParanoid" id="A0A2T3B2R7"/>
<evidence type="ECO:0000313" key="3">
    <source>
        <dbReference type="Proteomes" id="UP000241818"/>
    </source>
</evidence>
<dbReference type="Proteomes" id="UP000241818">
    <property type="component" value="Unassembled WGS sequence"/>
</dbReference>
<dbReference type="OrthoDB" id="5307922at2759"/>
<proteinExistence type="predicted"/>
<evidence type="ECO:0008006" key="4">
    <source>
        <dbReference type="Google" id="ProtNLM"/>
    </source>
</evidence>
<evidence type="ECO:0000256" key="1">
    <source>
        <dbReference type="SAM" id="Phobius"/>
    </source>
</evidence>
<gene>
    <name evidence="2" type="ORF">M430DRAFT_42463</name>
</gene>
<dbReference type="AlphaFoldDB" id="A0A2T3B2R7"/>
<accession>A0A2T3B2R7</accession>
<keyword evidence="1" id="KW-0472">Membrane</keyword>
<dbReference type="GeneID" id="36575639"/>
<reference evidence="2 3" key="1">
    <citation type="journal article" date="2018" name="New Phytol.">
        <title>Comparative genomics and transcriptomics depict ericoid mycorrhizal fungi as versatile saprotrophs and plant mutualists.</title>
        <authorList>
            <person name="Martino E."/>
            <person name="Morin E."/>
            <person name="Grelet G.A."/>
            <person name="Kuo A."/>
            <person name="Kohler A."/>
            <person name="Daghino S."/>
            <person name="Barry K.W."/>
            <person name="Cichocki N."/>
            <person name="Clum A."/>
            <person name="Dockter R.B."/>
            <person name="Hainaut M."/>
            <person name="Kuo R.C."/>
            <person name="LaButti K."/>
            <person name="Lindahl B.D."/>
            <person name="Lindquist E.A."/>
            <person name="Lipzen A."/>
            <person name="Khouja H.R."/>
            <person name="Magnuson J."/>
            <person name="Murat C."/>
            <person name="Ohm R.A."/>
            <person name="Singer S.W."/>
            <person name="Spatafora J.W."/>
            <person name="Wang M."/>
            <person name="Veneault-Fourrey C."/>
            <person name="Henrissat B."/>
            <person name="Grigoriev I.V."/>
            <person name="Martin F.M."/>
            <person name="Perotto S."/>
        </authorList>
    </citation>
    <scope>NUCLEOTIDE SEQUENCE [LARGE SCALE GENOMIC DNA]</scope>
    <source>
        <strain evidence="2 3">ATCC 22711</strain>
    </source>
</reference>
<dbReference type="SUPFAM" id="SSF63829">
    <property type="entry name" value="Calcium-dependent phosphotriesterase"/>
    <property type="match status" value="1"/>
</dbReference>
<evidence type="ECO:0000313" key="2">
    <source>
        <dbReference type="EMBL" id="PSS18833.1"/>
    </source>
</evidence>
<dbReference type="InterPro" id="IPR011042">
    <property type="entry name" value="6-blade_b-propeller_TolB-like"/>
</dbReference>
<dbReference type="RefSeq" id="XP_024721185.1">
    <property type="nucleotide sequence ID" value="XM_024867558.1"/>
</dbReference>
<keyword evidence="3" id="KW-1185">Reference proteome</keyword>
<feature type="transmembrane region" description="Helical" evidence="1">
    <location>
        <begin position="6"/>
        <end position="23"/>
    </location>
</feature>
<keyword evidence="1" id="KW-0812">Transmembrane</keyword>
<name>A0A2T3B2R7_AMORE</name>
<organism evidence="2 3">
    <name type="scientific">Amorphotheca resinae ATCC 22711</name>
    <dbReference type="NCBI Taxonomy" id="857342"/>
    <lineage>
        <taxon>Eukaryota</taxon>
        <taxon>Fungi</taxon>
        <taxon>Dikarya</taxon>
        <taxon>Ascomycota</taxon>
        <taxon>Pezizomycotina</taxon>
        <taxon>Leotiomycetes</taxon>
        <taxon>Helotiales</taxon>
        <taxon>Amorphothecaceae</taxon>
        <taxon>Amorphotheca</taxon>
    </lineage>
</organism>
<protein>
    <recommendedName>
        <fullName evidence="4">SMP-30/Gluconolactonase/LRE-like region domain-containing protein</fullName>
    </recommendedName>
</protein>
<dbReference type="PANTHER" id="PTHR11799">
    <property type="entry name" value="PARAOXONASE"/>
    <property type="match status" value="1"/>
</dbReference>
<dbReference type="InterPro" id="IPR051288">
    <property type="entry name" value="Serum_paraoxonase/arylesterase"/>
</dbReference>
<keyword evidence="1" id="KW-1133">Transmembrane helix</keyword>
<sequence>MGSLLGRILIISVAVIAILYQFVTKTIIFDTLGYGRPVSSITTFSNVHCQKVDELGLEACEDMWLHEPTGLLYMACSDSQSRTQWLPAVGSLNAQGRGLTDRVAILDTRADGPLSSRVKWITAKNFHGIKGDGTLNLHGMDIRADPHTDTLAILLVNHRPPFDPITRQPLDAAIVGANSTIELFQTTVGSDTMVHVRTFSNDAIQTPNDVAWVNDRAFVFTNDHSRKTGWRREFDAVIGGGSIGYCDQDSCNIAKDTDICFPNGIVRGYDGLFYAPSSITGEVKVLSLNGNRVLSEVASLKIPMPVDNLSVDKNGDIFAAGFPHLYEMTKSFKDPFRVSPPSAVFKFYKKGAGSQRLEKGESHAGPKYVVEKIMEDDGTVLPGASSAVHDAETGRIFLGGPMSPYITICETR</sequence>
<dbReference type="PANTHER" id="PTHR11799:SF12">
    <property type="entry name" value="PARAOXONASE-RELATED"/>
    <property type="match status" value="1"/>
</dbReference>
<dbReference type="Gene3D" id="2.120.10.30">
    <property type="entry name" value="TolB, C-terminal domain"/>
    <property type="match status" value="1"/>
</dbReference>